<keyword evidence="5" id="KW-1185">Reference proteome</keyword>
<dbReference type="Pfam" id="PF09774">
    <property type="entry name" value="MIX23"/>
    <property type="match status" value="1"/>
</dbReference>
<organism evidence="4 5">
    <name type="scientific">Odynerus spinipes</name>
    <dbReference type="NCBI Taxonomy" id="1348599"/>
    <lineage>
        <taxon>Eukaryota</taxon>
        <taxon>Metazoa</taxon>
        <taxon>Ecdysozoa</taxon>
        <taxon>Arthropoda</taxon>
        <taxon>Hexapoda</taxon>
        <taxon>Insecta</taxon>
        <taxon>Pterygota</taxon>
        <taxon>Neoptera</taxon>
        <taxon>Endopterygota</taxon>
        <taxon>Hymenoptera</taxon>
        <taxon>Apocrita</taxon>
        <taxon>Aculeata</taxon>
        <taxon>Vespoidea</taxon>
        <taxon>Vespidae</taxon>
        <taxon>Eumeninae</taxon>
        <taxon>Odynerus</taxon>
    </lineage>
</organism>
<dbReference type="PANTHER" id="PTHR31905">
    <property type="entry name" value="COILED-COIL DOMAIN-CONTAINING PROTEIN 58"/>
    <property type="match status" value="1"/>
</dbReference>
<dbReference type="PANTHER" id="PTHR31905:SF2">
    <property type="entry name" value="PROTEIN MIX23"/>
    <property type="match status" value="1"/>
</dbReference>
<accession>A0AAD9VSP1</accession>
<evidence type="ECO:0000256" key="1">
    <source>
        <dbReference type="ARBA" id="ARBA00024204"/>
    </source>
</evidence>
<protein>
    <recommendedName>
        <fullName evidence="2">Protein MIX23</fullName>
    </recommendedName>
    <alternativeName>
        <fullName evidence="3">Coiled-coil domain-containing protein 58</fullName>
    </alternativeName>
</protein>
<dbReference type="GO" id="GO:0005758">
    <property type="term" value="C:mitochondrial intermembrane space"/>
    <property type="evidence" value="ECO:0007669"/>
    <property type="project" value="InterPro"/>
</dbReference>
<proteinExistence type="inferred from homology"/>
<gene>
    <name evidence="4" type="ORF">KPH14_010015</name>
</gene>
<evidence type="ECO:0000256" key="2">
    <source>
        <dbReference type="ARBA" id="ARBA00024228"/>
    </source>
</evidence>
<sequence>MAAASVECGDFLQFQDTLQKMRQLDDKIIYMLNTSIPTESFRGQVNPISKCQELFEEVQNGHIQREKAINKCLVSTKEKVKQLKQQRETQGDDPILIKNLRKEQTTLRLLQSELGVEEIVRHRTMQVYYEKCRAYYKPPNLKL</sequence>
<dbReference type="EMBL" id="JAIFRP010000021">
    <property type="protein sequence ID" value="KAK2585334.1"/>
    <property type="molecule type" value="Genomic_DNA"/>
</dbReference>
<dbReference type="AlphaFoldDB" id="A0AAD9VSP1"/>
<evidence type="ECO:0000313" key="5">
    <source>
        <dbReference type="Proteomes" id="UP001258017"/>
    </source>
</evidence>
<comment type="caution">
    <text evidence="4">The sequence shown here is derived from an EMBL/GenBank/DDBJ whole genome shotgun (WGS) entry which is preliminary data.</text>
</comment>
<dbReference type="InterPro" id="IPR019171">
    <property type="entry name" value="MIX23"/>
</dbReference>
<dbReference type="Proteomes" id="UP001258017">
    <property type="component" value="Unassembled WGS sequence"/>
</dbReference>
<evidence type="ECO:0000313" key="4">
    <source>
        <dbReference type="EMBL" id="KAK2585334.1"/>
    </source>
</evidence>
<comment type="similarity">
    <text evidence="1">Belongs to the MIX23 family.</text>
</comment>
<reference evidence="4" key="2">
    <citation type="journal article" date="2023" name="Commun. Biol.">
        <title>Intrasexual cuticular hydrocarbon dimorphism in a wasp sheds light on hydrocarbon biosynthesis genes in Hymenoptera.</title>
        <authorList>
            <person name="Moris V.C."/>
            <person name="Podsiadlowski L."/>
            <person name="Martin S."/>
            <person name="Oeyen J.P."/>
            <person name="Donath A."/>
            <person name="Petersen M."/>
            <person name="Wilbrandt J."/>
            <person name="Misof B."/>
            <person name="Liedtke D."/>
            <person name="Thamm M."/>
            <person name="Scheiner R."/>
            <person name="Schmitt T."/>
            <person name="Niehuis O."/>
        </authorList>
    </citation>
    <scope>NUCLEOTIDE SEQUENCE</scope>
    <source>
        <strain evidence="4">GBR_01_08_01A</strain>
    </source>
</reference>
<reference evidence="4" key="1">
    <citation type="submission" date="2021-08" db="EMBL/GenBank/DDBJ databases">
        <authorList>
            <person name="Misof B."/>
            <person name="Oliver O."/>
            <person name="Podsiadlowski L."/>
            <person name="Donath A."/>
            <person name="Peters R."/>
            <person name="Mayer C."/>
            <person name="Rust J."/>
            <person name="Gunkel S."/>
            <person name="Lesny P."/>
            <person name="Martin S."/>
            <person name="Oeyen J.P."/>
            <person name="Petersen M."/>
            <person name="Panagiotis P."/>
            <person name="Wilbrandt J."/>
            <person name="Tanja T."/>
        </authorList>
    </citation>
    <scope>NUCLEOTIDE SEQUENCE</scope>
    <source>
        <strain evidence="4">GBR_01_08_01A</strain>
        <tissue evidence="4">Thorax + abdomen</tissue>
    </source>
</reference>
<evidence type="ECO:0000256" key="3">
    <source>
        <dbReference type="ARBA" id="ARBA00030733"/>
    </source>
</evidence>
<name>A0AAD9VSP1_9HYME</name>